<evidence type="ECO:0000259" key="2">
    <source>
        <dbReference type="PROSITE" id="PS50073"/>
    </source>
</evidence>
<name>A0A9P8PNL7_WICPI</name>
<feature type="compositionally biased region" description="Acidic residues" evidence="1">
    <location>
        <begin position="340"/>
        <end position="349"/>
    </location>
</feature>
<dbReference type="EMBL" id="JAEUBG010005453">
    <property type="protein sequence ID" value="KAH3674772.1"/>
    <property type="molecule type" value="Genomic_DNA"/>
</dbReference>
<feature type="domain" description="Copper-fist" evidence="2">
    <location>
        <begin position="1"/>
        <end position="44"/>
    </location>
</feature>
<keyword evidence="4" id="KW-1185">Reference proteome</keyword>
<reference evidence="3" key="2">
    <citation type="submission" date="2021-01" db="EMBL/GenBank/DDBJ databases">
        <authorList>
            <person name="Schikora-Tamarit M.A."/>
        </authorList>
    </citation>
    <scope>NUCLEOTIDE SEQUENCE</scope>
    <source>
        <strain evidence="3">CBS2887</strain>
    </source>
</reference>
<evidence type="ECO:0000313" key="3">
    <source>
        <dbReference type="EMBL" id="KAH3674772.1"/>
    </source>
</evidence>
<dbReference type="PROSITE" id="PS50073">
    <property type="entry name" value="COPPER_FIST_2"/>
    <property type="match status" value="1"/>
</dbReference>
<feature type="region of interest" description="Disordered" evidence="1">
    <location>
        <begin position="334"/>
        <end position="360"/>
    </location>
</feature>
<organism evidence="3 4">
    <name type="scientific">Wickerhamomyces pijperi</name>
    <name type="common">Yeast</name>
    <name type="synonym">Pichia pijperi</name>
    <dbReference type="NCBI Taxonomy" id="599730"/>
    <lineage>
        <taxon>Eukaryota</taxon>
        <taxon>Fungi</taxon>
        <taxon>Dikarya</taxon>
        <taxon>Ascomycota</taxon>
        <taxon>Saccharomycotina</taxon>
        <taxon>Saccharomycetes</taxon>
        <taxon>Phaffomycetales</taxon>
        <taxon>Wickerhamomycetaceae</taxon>
        <taxon>Wickerhamomyces</taxon>
    </lineage>
</organism>
<reference evidence="3" key="1">
    <citation type="journal article" date="2021" name="Open Biol.">
        <title>Shared evolutionary footprints suggest mitochondrial oxidative damage underlies multiple complex I losses in fungi.</title>
        <authorList>
            <person name="Schikora-Tamarit M.A."/>
            <person name="Marcet-Houben M."/>
            <person name="Nosek J."/>
            <person name="Gabaldon T."/>
        </authorList>
    </citation>
    <scope>NUCLEOTIDE SEQUENCE</scope>
    <source>
        <strain evidence="3">CBS2887</strain>
    </source>
</reference>
<evidence type="ECO:0000256" key="1">
    <source>
        <dbReference type="SAM" id="MobiDB-lite"/>
    </source>
</evidence>
<gene>
    <name evidence="3" type="ORF">WICPIJ_009460</name>
</gene>
<dbReference type="GO" id="GO:0005507">
    <property type="term" value="F:copper ion binding"/>
    <property type="evidence" value="ECO:0007669"/>
    <property type="project" value="InterPro"/>
</dbReference>
<evidence type="ECO:0000313" key="4">
    <source>
        <dbReference type="Proteomes" id="UP000774326"/>
    </source>
</evidence>
<dbReference type="GO" id="GO:0003700">
    <property type="term" value="F:DNA-binding transcription factor activity"/>
    <property type="evidence" value="ECO:0007669"/>
    <property type="project" value="InterPro"/>
</dbReference>
<dbReference type="Proteomes" id="UP000774326">
    <property type="component" value="Unassembled WGS sequence"/>
</dbReference>
<comment type="caution">
    <text evidence="3">The sequence shown here is derived from an EMBL/GenBank/DDBJ whole genome shotgun (WGS) entry which is preliminary data.</text>
</comment>
<dbReference type="AlphaFoldDB" id="A0A9P8PNL7"/>
<proteinExistence type="predicted"/>
<protein>
    <recommendedName>
        <fullName evidence="2">Copper-fist domain-containing protein</fullName>
    </recommendedName>
</protein>
<dbReference type="GO" id="GO:0003677">
    <property type="term" value="F:DNA binding"/>
    <property type="evidence" value="ECO:0007669"/>
    <property type="project" value="InterPro"/>
</dbReference>
<accession>A0A9P8PNL7</accession>
<dbReference type="InterPro" id="IPR001083">
    <property type="entry name" value="Cu_fist_DNA-bd_dom"/>
</dbReference>
<sequence length="657" mass="75963">MIYSKLYRMACLECLCGHRQNTCTHIRKIYNGVVLIVPDLGRHKVRSPSSLPRINTPATDSFIRVTSGEEIFPTMETCPLNPSVSLWKCPGKKCKHCVPRQRIRNNIFLDQGTITLELFDISTVWFEPFEQAPKNPTLEALKSPQQKQKEAEEEFQAQIAHEEKERETREKIVNKITKLNKGTPCDHAGQSVATNLPDSVHLMAIHNFNYMSYVGVFRLSANDIQPIVGLLNQAEQQLKDERMLEYRSPLFSGNNINSHGILWPEPRAFDDFDPLPNLILRRPKYLKKPVVRVQYGDDMPYEYLFRTWEDYSKAMKDKVPPEVPLKDLYRRRLEGSKEESDAESDDETVEQIQQQNAALEDPEFERGLEEWCKHGNGDMDQLNRLIGGIDAPMVQGQDVQQSQQNVPQNQQIVELEISDQQLEENVQEPQAQEQKATWVQKQYAPLVQDQEQPHQQQCFEVPNGQFTGVQTFVPQQQPTAIVVQEVVTKQAPQCFVHGSEAAEYSSFQPVDDLSQQDSQGSASYISLDQSFDPMVNDATLPVMDNDQSIQGWEFQNMNQMGNFQDQTQLEFQFQQQQIQQQLQYNNRVNQIHSYATQINDKLMNLFAYFVKPDHCEEEAWRESLNDHYKRQYADEINKLYLNKQISHAEAVQYFGAY</sequence>